<dbReference type="EMBL" id="RWJN01000151">
    <property type="protein sequence ID" value="TCD66064.1"/>
    <property type="molecule type" value="Genomic_DNA"/>
</dbReference>
<feature type="region of interest" description="Disordered" evidence="1">
    <location>
        <begin position="143"/>
        <end position="238"/>
    </location>
</feature>
<comment type="caution">
    <text evidence="2">The sequence shown here is derived from an EMBL/GenBank/DDBJ whole genome shotgun (WGS) entry which is preliminary data.</text>
</comment>
<protein>
    <submittedName>
        <fullName evidence="2">Uncharacterized protein</fullName>
    </submittedName>
</protein>
<accession>A0A4R0RTY4</accession>
<feature type="compositionally biased region" description="Polar residues" evidence="1">
    <location>
        <begin position="151"/>
        <end position="160"/>
    </location>
</feature>
<evidence type="ECO:0000313" key="3">
    <source>
        <dbReference type="Proteomes" id="UP000292702"/>
    </source>
</evidence>
<dbReference type="Proteomes" id="UP000292702">
    <property type="component" value="Unassembled WGS sequence"/>
</dbReference>
<organism evidence="2 3">
    <name type="scientific">Steccherinum ochraceum</name>
    <dbReference type="NCBI Taxonomy" id="92696"/>
    <lineage>
        <taxon>Eukaryota</taxon>
        <taxon>Fungi</taxon>
        <taxon>Dikarya</taxon>
        <taxon>Basidiomycota</taxon>
        <taxon>Agaricomycotina</taxon>
        <taxon>Agaricomycetes</taxon>
        <taxon>Polyporales</taxon>
        <taxon>Steccherinaceae</taxon>
        <taxon>Steccherinum</taxon>
    </lineage>
</organism>
<feature type="region of interest" description="Disordered" evidence="1">
    <location>
        <begin position="1"/>
        <end position="30"/>
    </location>
</feature>
<reference evidence="2 3" key="1">
    <citation type="submission" date="2018-11" db="EMBL/GenBank/DDBJ databases">
        <title>Genome assembly of Steccherinum ochraceum LE-BIN_3174, the white-rot fungus of the Steccherinaceae family (The Residual Polyporoid clade, Polyporales, Basidiomycota).</title>
        <authorList>
            <person name="Fedorova T.V."/>
            <person name="Glazunova O.A."/>
            <person name="Landesman E.O."/>
            <person name="Moiseenko K.V."/>
            <person name="Psurtseva N.V."/>
            <person name="Savinova O.S."/>
            <person name="Shakhova N.V."/>
            <person name="Tyazhelova T.V."/>
            <person name="Vasina D.V."/>
        </authorList>
    </citation>
    <scope>NUCLEOTIDE SEQUENCE [LARGE SCALE GENOMIC DNA]</scope>
    <source>
        <strain evidence="2 3">LE-BIN_3174</strain>
    </source>
</reference>
<proteinExistence type="predicted"/>
<feature type="compositionally biased region" description="Basic residues" evidence="1">
    <location>
        <begin position="209"/>
        <end position="224"/>
    </location>
</feature>
<gene>
    <name evidence="2" type="ORF">EIP91_001872</name>
</gene>
<evidence type="ECO:0000313" key="2">
    <source>
        <dbReference type="EMBL" id="TCD66064.1"/>
    </source>
</evidence>
<dbReference type="AlphaFoldDB" id="A0A4R0RTY4"/>
<sequence>MVNIGEWISNERRGLNPQREPEGEDRPEDIPPALWNLLQDPTIPFFLRNELHPHYFYIDPREILRVLAQRRVEDTLWRAKRDYKRAEGEVVTPSTTPKRWREEYSPSDAEGWYNWSKYSEMDQDKGERAAFEYAKSRTQRLLASLKDRDSPQGSQSSATQDEVKNEPNDETISELTMLEEAAGGGRTSVKRPHEDSPGPHTAGRVGNALRRHWFSTPSKRRRSQSPRYVPETPSPQRLASVTPMLLEAKQYSPSPSSSRFPKATPEEIEVQAPPETQTGSESPVISRTPLLSNVFRTSDPIVYNRDELSLHSASQDTLVRVPLDVLEDLLASRRENKVLRESLGLEKEKEGNLKKNAD</sequence>
<name>A0A4R0RTY4_9APHY</name>
<evidence type="ECO:0000256" key="1">
    <source>
        <dbReference type="SAM" id="MobiDB-lite"/>
    </source>
</evidence>
<keyword evidence="3" id="KW-1185">Reference proteome</keyword>